<organism evidence="2 3">
    <name type="scientific">Tissierella carlieri</name>
    <dbReference type="NCBI Taxonomy" id="689904"/>
    <lineage>
        <taxon>Bacteria</taxon>
        <taxon>Bacillati</taxon>
        <taxon>Bacillota</taxon>
        <taxon>Tissierellia</taxon>
        <taxon>Tissierellales</taxon>
        <taxon>Tissierellaceae</taxon>
        <taxon>Tissierella</taxon>
    </lineage>
</organism>
<gene>
    <name evidence="2" type="ORF">NE686_17085</name>
</gene>
<name>A0ABT1SEA9_9FIRM</name>
<sequence>MDIIKDFLMINNQTFKKTISSLKSNWMIIFTGIVYIILNTAIFTVVLSIFRGVLSIFAGIILAIVSASLISNYLYLLYNIINYNRMTFQDFKDGFKYFLRKVYTIFFFAWIGSYLLSLIQGMLGFNAYILNIIIMVSILFLLNSLPETLYLKVLDPMNSIMYSIDFMKENWLNWLLPNAIFYVALYYLTGNILTDLFTTHLSFGFNFGTSSIIKYLLGQGVFSFMMIYRGHLFKLLSTSTRRKRMFMNKF</sequence>
<comment type="caution">
    <text evidence="2">The sequence shown here is derived from an EMBL/GenBank/DDBJ whole genome shotgun (WGS) entry which is preliminary data.</text>
</comment>
<keyword evidence="1" id="KW-0812">Transmembrane</keyword>
<feature type="transmembrane region" description="Helical" evidence="1">
    <location>
        <begin position="56"/>
        <end position="81"/>
    </location>
</feature>
<evidence type="ECO:0000256" key="1">
    <source>
        <dbReference type="SAM" id="Phobius"/>
    </source>
</evidence>
<dbReference type="Proteomes" id="UP001524478">
    <property type="component" value="Unassembled WGS sequence"/>
</dbReference>
<feature type="transmembrane region" description="Helical" evidence="1">
    <location>
        <begin position="102"/>
        <end position="122"/>
    </location>
</feature>
<keyword evidence="1" id="KW-1133">Transmembrane helix</keyword>
<feature type="transmembrane region" description="Helical" evidence="1">
    <location>
        <begin position="26"/>
        <end position="50"/>
    </location>
</feature>
<feature type="transmembrane region" description="Helical" evidence="1">
    <location>
        <begin position="171"/>
        <end position="192"/>
    </location>
</feature>
<evidence type="ECO:0000313" key="2">
    <source>
        <dbReference type="EMBL" id="MCQ4924819.1"/>
    </source>
</evidence>
<protein>
    <submittedName>
        <fullName evidence="2">Uncharacterized protein</fullName>
    </submittedName>
</protein>
<feature type="transmembrane region" description="Helical" evidence="1">
    <location>
        <begin position="128"/>
        <end position="150"/>
    </location>
</feature>
<dbReference type="EMBL" id="JANGAC010000015">
    <property type="protein sequence ID" value="MCQ4924819.1"/>
    <property type="molecule type" value="Genomic_DNA"/>
</dbReference>
<reference evidence="2 3" key="1">
    <citation type="submission" date="2022-06" db="EMBL/GenBank/DDBJ databases">
        <title>Isolation of gut microbiota from human fecal samples.</title>
        <authorList>
            <person name="Pamer E.G."/>
            <person name="Barat B."/>
            <person name="Waligurski E."/>
            <person name="Medina S."/>
            <person name="Paddock L."/>
            <person name="Mostad J."/>
        </authorList>
    </citation>
    <scope>NUCLEOTIDE SEQUENCE [LARGE SCALE GENOMIC DNA]</scope>
    <source>
        <strain evidence="2 3">DFI.7.95</strain>
    </source>
</reference>
<feature type="transmembrane region" description="Helical" evidence="1">
    <location>
        <begin position="212"/>
        <end position="236"/>
    </location>
</feature>
<keyword evidence="1" id="KW-0472">Membrane</keyword>
<evidence type="ECO:0000313" key="3">
    <source>
        <dbReference type="Proteomes" id="UP001524478"/>
    </source>
</evidence>
<dbReference type="RefSeq" id="WP_256312408.1">
    <property type="nucleotide sequence ID" value="NZ_JANGAC010000015.1"/>
</dbReference>
<keyword evidence="3" id="KW-1185">Reference proteome</keyword>
<proteinExistence type="predicted"/>
<accession>A0ABT1SEA9</accession>